<keyword evidence="2" id="KW-0732">Signal</keyword>
<feature type="transmembrane region" description="Helical" evidence="1">
    <location>
        <begin position="48"/>
        <end position="64"/>
    </location>
</feature>
<keyword evidence="1" id="KW-1133">Transmembrane helix</keyword>
<protein>
    <submittedName>
        <fullName evidence="3">Uncharacterized protein</fullName>
    </submittedName>
</protein>
<evidence type="ECO:0000256" key="1">
    <source>
        <dbReference type="SAM" id="Phobius"/>
    </source>
</evidence>
<evidence type="ECO:0000256" key="2">
    <source>
        <dbReference type="SAM" id="SignalP"/>
    </source>
</evidence>
<keyword evidence="4" id="KW-1185">Reference proteome</keyword>
<feature type="signal peptide" evidence="2">
    <location>
        <begin position="1"/>
        <end position="24"/>
    </location>
</feature>
<feature type="chain" id="PRO_5043552605" evidence="2">
    <location>
        <begin position="25"/>
        <end position="66"/>
    </location>
</feature>
<evidence type="ECO:0000313" key="4">
    <source>
        <dbReference type="Proteomes" id="UP001180020"/>
    </source>
</evidence>
<proteinExistence type="predicted"/>
<dbReference type="AlphaFoldDB" id="A0AAV9EDN7"/>
<sequence length="66" mass="7154">MAFKHMFAILAIIVVAVLPSIALATEYVVGDKQEQDIQIALMASKQMFVIIAIIVVVTVLPSVARN</sequence>
<name>A0AAV9EDN7_ACOCL</name>
<keyword evidence="1" id="KW-0472">Membrane</keyword>
<accession>A0AAV9EDN7</accession>
<gene>
    <name evidence="3" type="ORF">QJS10_CPA08g00074</name>
</gene>
<keyword evidence="1" id="KW-0812">Transmembrane</keyword>
<dbReference type="EMBL" id="JAUJYO010000008">
    <property type="protein sequence ID" value="KAK1310147.1"/>
    <property type="molecule type" value="Genomic_DNA"/>
</dbReference>
<organism evidence="3 4">
    <name type="scientific">Acorus calamus</name>
    <name type="common">Sweet flag</name>
    <dbReference type="NCBI Taxonomy" id="4465"/>
    <lineage>
        <taxon>Eukaryota</taxon>
        <taxon>Viridiplantae</taxon>
        <taxon>Streptophyta</taxon>
        <taxon>Embryophyta</taxon>
        <taxon>Tracheophyta</taxon>
        <taxon>Spermatophyta</taxon>
        <taxon>Magnoliopsida</taxon>
        <taxon>Liliopsida</taxon>
        <taxon>Acoraceae</taxon>
        <taxon>Acorus</taxon>
    </lineage>
</organism>
<comment type="caution">
    <text evidence="3">The sequence shown here is derived from an EMBL/GenBank/DDBJ whole genome shotgun (WGS) entry which is preliminary data.</text>
</comment>
<reference evidence="3" key="2">
    <citation type="submission" date="2023-06" db="EMBL/GenBank/DDBJ databases">
        <authorList>
            <person name="Ma L."/>
            <person name="Liu K.-W."/>
            <person name="Li Z."/>
            <person name="Hsiao Y.-Y."/>
            <person name="Qi Y."/>
            <person name="Fu T."/>
            <person name="Tang G."/>
            <person name="Zhang D."/>
            <person name="Sun W.-H."/>
            <person name="Liu D.-K."/>
            <person name="Li Y."/>
            <person name="Chen G.-Z."/>
            <person name="Liu X.-D."/>
            <person name="Liao X.-Y."/>
            <person name="Jiang Y.-T."/>
            <person name="Yu X."/>
            <person name="Hao Y."/>
            <person name="Huang J."/>
            <person name="Zhao X.-W."/>
            <person name="Ke S."/>
            <person name="Chen Y.-Y."/>
            <person name="Wu W.-L."/>
            <person name="Hsu J.-L."/>
            <person name="Lin Y.-F."/>
            <person name="Huang M.-D."/>
            <person name="Li C.-Y."/>
            <person name="Huang L."/>
            <person name="Wang Z.-W."/>
            <person name="Zhao X."/>
            <person name="Zhong W.-Y."/>
            <person name="Peng D.-H."/>
            <person name="Ahmad S."/>
            <person name="Lan S."/>
            <person name="Zhang J.-S."/>
            <person name="Tsai W.-C."/>
            <person name="Van De Peer Y."/>
            <person name="Liu Z.-J."/>
        </authorList>
    </citation>
    <scope>NUCLEOTIDE SEQUENCE</scope>
    <source>
        <strain evidence="3">CP</strain>
        <tissue evidence="3">Leaves</tissue>
    </source>
</reference>
<dbReference type="Proteomes" id="UP001180020">
    <property type="component" value="Unassembled WGS sequence"/>
</dbReference>
<evidence type="ECO:0000313" key="3">
    <source>
        <dbReference type="EMBL" id="KAK1310147.1"/>
    </source>
</evidence>
<reference evidence="3" key="1">
    <citation type="journal article" date="2023" name="Nat. Commun.">
        <title>Diploid and tetraploid genomes of Acorus and the evolution of monocots.</title>
        <authorList>
            <person name="Ma L."/>
            <person name="Liu K.W."/>
            <person name="Li Z."/>
            <person name="Hsiao Y.Y."/>
            <person name="Qi Y."/>
            <person name="Fu T."/>
            <person name="Tang G.D."/>
            <person name="Zhang D."/>
            <person name="Sun W.H."/>
            <person name="Liu D.K."/>
            <person name="Li Y."/>
            <person name="Chen G.Z."/>
            <person name="Liu X.D."/>
            <person name="Liao X.Y."/>
            <person name="Jiang Y.T."/>
            <person name="Yu X."/>
            <person name="Hao Y."/>
            <person name="Huang J."/>
            <person name="Zhao X.W."/>
            <person name="Ke S."/>
            <person name="Chen Y.Y."/>
            <person name="Wu W.L."/>
            <person name="Hsu J.L."/>
            <person name="Lin Y.F."/>
            <person name="Huang M.D."/>
            <person name="Li C.Y."/>
            <person name="Huang L."/>
            <person name="Wang Z.W."/>
            <person name="Zhao X."/>
            <person name="Zhong W.Y."/>
            <person name="Peng D.H."/>
            <person name="Ahmad S."/>
            <person name="Lan S."/>
            <person name="Zhang J.S."/>
            <person name="Tsai W.C."/>
            <person name="Van de Peer Y."/>
            <person name="Liu Z.J."/>
        </authorList>
    </citation>
    <scope>NUCLEOTIDE SEQUENCE</scope>
    <source>
        <strain evidence="3">CP</strain>
    </source>
</reference>